<dbReference type="PROSITE" id="PS51168">
    <property type="entry name" value="CHORISMATE_MUT_2"/>
    <property type="match status" value="1"/>
</dbReference>
<gene>
    <name evidence="4" type="ORF">BBK14_00970</name>
</gene>
<dbReference type="Pfam" id="PF01817">
    <property type="entry name" value="CM_2"/>
    <property type="match status" value="1"/>
</dbReference>
<dbReference type="SMART" id="SM00830">
    <property type="entry name" value="CM_2"/>
    <property type="match status" value="1"/>
</dbReference>
<protein>
    <submittedName>
        <fullName evidence="4">Chorismate mutase</fullName>
    </submittedName>
</protein>
<comment type="caution">
    <text evidence="4">The sequence shown here is derived from an EMBL/GenBank/DDBJ whole genome shotgun (WGS) entry which is preliminary data.</text>
</comment>
<evidence type="ECO:0000313" key="5">
    <source>
        <dbReference type="Proteomes" id="UP000179769"/>
    </source>
</evidence>
<proteinExistence type="predicted"/>
<evidence type="ECO:0000313" key="4">
    <source>
        <dbReference type="EMBL" id="OHV46870.1"/>
    </source>
</evidence>
<feature type="domain" description="Chorismate mutase" evidence="3">
    <location>
        <begin position="37"/>
        <end position="119"/>
    </location>
</feature>
<sequence length="119" mass="12160">MTNAVDAASGSAASSSAAAPADAQAAIPQPGTDPSAPLTIASIDEGRQLIDDIDAKLRALVAARKELSRQVQALRAEEGGPRIQHGRENEIIASWADGLGPRGVEIAVAVLTLCRGNLP</sequence>
<dbReference type="RefSeq" id="WP_071059336.1">
    <property type="nucleotide sequence ID" value="NZ_JBFLUH010000307.1"/>
</dbReference>
<dbReference type="SUPFAM" id="SSF48600">
    <property type="entry name" value="Chorismate mutase II"/>
    <property type="match status" value="1"/>
</dbReference>
<organism evidence="4 5">
    <name type="scientific">Parafrankia soli</name>
    <dbReference type="NCBI Taxonomy" id="2599596"/>
    <lineage>
        <taxon>Bacteria</taxon>
        <taxon>Bacillati</taxon>
        <taxon>Actinomycetota</taxon>
        <taxon>Actinomycetes</taxon>
        <taxon>Frankiales</taxon>
        <taxon>Frankiaceae</taxon>
        <taxon>Parafrankia</taxon>
    </lineage>
</organism>
<dbReference type="InterPro" id="IPR036979">
    <property type="entry name" value="CM_dom_sf"/>
</dbReference>
<dbReference type="GO" id="GO:0046417">
    <property type="term" value="P:chorismate metabolic process"/>
    <property type="evidence" value="ECO:0007669"/>
    <property type="project" value="InterPro"/>
</dbReference>
<name>A0A1S1RL23_9ACTN</name>
<feature type="compositionally biased region" description="Low complexity" evidence="2">
    <location>
        <begin position="1"/>
        <end position="26"/>
    </location>
</feature>
<dbReference type="GO" id="GO:0004106">
    <property type="term" value="F:chorismate mutase activity"/>
    <property type="evidence" value="ECO:0007669"/>
    <property type="project" value="InterPro"/>
</dbReference>
<dbReference type="OrthoDB" id="3213864at2"/>
<reference evidence="5" key="1">
    <citation type="submission" date="2016-07" db="EMBL/GenBank/DDBJ databases">
        <title>Frankia sp. NRRL B-16219 Genome sequencing.</title>
        <authorList>
            <person name="Ghodhbane-Gtari F."/>
            <person name="Swanson E."/>
            <person name="Gueddou A."/>
            <person name="Louati M."/>
            <person name="Nouioui I."/>
            <person name="Hezbri K."/>
            <person name="Abebe-Akele F."/>
            <person name="Simpson S."/>
            <person name="Morris K."/>
            <person name="Thomas K."/>
            <person name="Gtari M."/>
            <person name="Tisa L.S."/>
        </authorList>
    </citation>
    <scope>NUCLEOTIDE SEQUENCE [LARGE SCALE GENOMIC DNA]</scope>
    <source>
        <strain evidence="5">NRRL B-16219</strain>
    </source>
</reference>
<evidence type="ECO:0000256" key="2">
    <source>
        <dbReference type="SAM" id="MobiDB-lite"/>
    </source>
</evidence>
<keyword evidence="5" id="KW-1185">Reference proteome</keyword>
<accession>A0A1S1RL23</accession>
<dbReference type="AlphaFoldDB" id="A0A1S1RL23"/>
<dbReference type="NCBIfam" id="NF005894">
    <property type="entry name" value="PRK07857.1"/>
    <property type="match status" value="1"/>
</dbReference>
<dbReference type="Proteomes" id="UP000179769">
    <property type="component" value="Unassembled WGS sequence"/>
</dbReference>
<feature type="region of interest" description="Disordered" evidence="2">
    <location>
        <begin position="1"/>
        <end position="39"/>
    </location>
</feature>
<dbReference type="Gene3D" id="1.20.59.10">
    <property type="entry name" value="Chorismate mutase"/>
    <property type="match status" value="1"/>
</dbReference>
<evidence type="ECO:0000256" key="1">
    <source>
        <dbReference type="SAM" id="Coils"/>
    </source>
</evidence>
<evidence type="ECO:0000259" key="3">
    <source>
        <dbReference type="PROSITE" id="PS51168"/>
    </source>
</evidence>
<keyword evidence="1" id="KW-0175">Coiled coil</keyword>
<dbReference type="InterPro" id="IPR036263">
    <property type="entry name" value="Chorismate_II_sf"/>
</dbReference>
<dbReference type="InterPro" id="IPR002701">
    <property type="entry name" value="CM_II_prokaryot"/>
</dbReference>
<feature type="coiled-coil region" evidence="1">
    <location>
        <begin position="50"/>
        <end position="77"/>
    </location>
</feature>
<dbReference type="EMBL" id="MAXA01000001">
    <property type="protein sequence ID" value="OHV46870.1"/>
    <property type="molecule type" value="Genomic_DNA"/>
</dbReference>